<evidence type="ECO:0000313" key="1">
    <source>
        <dbReference type="EMBL" id="JAD71768.1"/>
    </source>
</evidence>
<accession>A0A0A9CBD5</accession>
<organism evidence="1">
    <name type="scientific">Arundo donax</name>
    <name type="common">Giant reed</name>
    <name type="synonym">Donax arundinaceus</name>
    <dbReference type="NCBI Taxonomy" id="35708"/>
    <lineage>
        <taxon>Eukaryota</taxon>
        <taxon>Viridiplantae</taxon>
        <taxon>Streptophyta</taxon>
        <taxon>Embryophyta</taxon>
        <taxon>Tracheophyta</taxon>
        <taxon>Spermatophyta</taxon>
        <taxon>Magnoliopsida</taxon>
        <taxon>Liliopsida</taxon>
        <taxon>Poales</taxon>
        <taxon>Poaceae</taxon>
        <taxon>PACMAD clade</taxon>
        <taxon>Arundinoideae</taxon>
        <taxon>Arundineae</taxon>
        <taxon>Arundo</taxon>
    </lineage>
</organism>
<reference evidence="1" key="1">
    <citation type="submission" date="2014-09" db="EMBL/GenBank/DDBJ databases">
        <authorList>
            <person name="Magalhaes I.L.F."/>
            <person name="Oliveira U."/>
            <person name="Santos F.R."/>
            <person name="Vidigal T.H.D.A."/>
            <person name="Brescovit A.D."/>
            <person name="Santos A.J."/>
        </authorList>
    </citation>
    <scope>NUCLEOTIDE SEQUENCE</scope>
    <source>
        <tissue evidence="1">Shoot tissue taken approximately 20 cm above the soil surface</tissue>
    </source>
</reference>
<protein>
    <submittedName>
        <fullName evidence="1">Uncharacterized protein</fullName>
    </submittedName>
</protein>
<dbReference type="EMBL" id="GBRH01226127">
    <property type="protein sequence ID" value="JAD71768.1"/>
    <property type="molecule type" value="Transcribed_RNA"/>
</dbReference>
<name>A0A0A9CBD5_ARUDO</name>
<reference evidence="1" key="2">
    <citation type="journal article" date="2015" name="Data Brief">
        <title>Shoot transcriptome of the giant reed, Arundo donax.</title>
        <authorList>
            <person name="Barrero R.A."/>
            <person name="Guerrero F.D."/>
            <person name="Moolhuijzen P."/>
            <person name="Goolsby J.A."/>
            <person name="Tidwell J."/>
            <person name="Bellgard S.E."/>
            <person name="Bellgard M.I."/>
        </authorList>
    </citation>
    <scope>NUCLEOTIDE SEQUENCE</scope>
    <source>
        <tissue evidence="1">Shoot tissue taken approximately 20 cm above the soil surface</tissue>
    </source>
</reference>
<proteinExistence type="predicted"/>
<sequence length="11" mass="1320">MLVYLSIVRLL</sequence>